<evidence type="ECO:0000256" key="2">
    <source>
        <dbReference type="ARBA" id="ARBA00022448"/>
    </source>
</evidence>
<name>A0A4R1N811_9GAMM</name>
<organism evidence="8 9">
    <name type="scientific">Sodalis ligni</name>
    <dbReference type="NCBI Taxonomy" id="2697027"/>
    <lineage>
        <taxon>Bacteria</taxon>
        <taxon>Pseudomonadati</taxon>
        <taxon>Pseudomonadota</taxon>
        <taxon>Gammaproteobacteria</taxon>
        <taxon>Enterobacterales</taxon>
        <taxon>Bruguierivoracaceae</taxon>
        <taxon>Sodalis</taxon>
    </lineage>
</organism>
<evidence type="ECO:0000313" key="9">
    <source>
        <dbReference type="Proteomes" id="UP000294555"/>
    </source>
</evidence>
<feature type="transmembrane region" description="Helical" evidence="7">
    <location>
        <begin position="237"/>
        <end position="255"/>
    </location>
</feature>
<dbReference type="Proteomes" id="UP000294555">
    <property type="component" value="Unassembled WGS sequence"/>
</dbReference>
<feature type="transmembrane region" description="Helical" evidence="7">
    <location>
        <begin position="101"/>
        <end position="120"/>
    </location>
</feature>
<feature type="transmembrane region" description="Helical" evidence="7">
    <location>
        <begin position="6"/>
        <end position="23"/>
    </location>
</feature>
<evidence type="ECO:0000256" key="4">
    <source>
        <dbReference type="ARBA" id="ARBA00022692"/>
    </source>
</evidence>
<proteinExistence type="predicted"/>
<keyword evidence="3" id="KW-1003">Cell membrane</keyword>
<evidence type="ECO:0008006" key="10">
    <source>
        <dbReference type="Google" id="ProtNLM"/>
    </source>
</evidence>
<evidence type="ECO:0000256" key="6">
    <source>
        <dbReference type="ARBA" id="ARBA00023136"/>
    </source>
</evidence>
<keyword evidence="6 7" id="KW-0472">Membrane</keyword>
<dbReference type="GO" id="GO:0055085">
    <property type="term" value="P:transmembrane transport"/>
    <property type="evidence" value="ECO:0007669"/>
    <property type="project" value="InterPro"/>
</dbReference>
<dbReference type="PANTHER" id="PTHR36838">
    <property type="entry name" value="AUXIN EFFLUX CARRIER FAMILY PROTEIN"/>
    <property type="match status" value="1"/>
</dbReference>
<evidence type="ECO:0000256" key="5">
    <source>
        <dbReference type="ARBA" id="ARBA00022989"/>
    </source>
</evidence>
<protein>
    <recommendedName>
        <fullName evidence="10">Transporter</fullName>
    </recommendedName>
</protein>
<reference evidence="8 9" key="1">
    <citation type="submission" date="2019-02" db="EMBL/GenBank/DDBJ databases">
        <title>Investigation of anaerobic lignin degradation for improved lignocellulosic biofuels.</title>
        <authorList>
            <person name="Deangelis K."/>
        </authorList>
    </citation>
    <scope>NUCLEOTIDE SEQUENCE [LARGE SCALE GENOMIC DNA]</scope>
    <source>
        <strain evidence="8 9">159R</strain>
    </source>
</reference>
<dbReference type="OrthoDB" id="109606at2"/>
<dbReference type="EMBL" id="SJOI01000001">
    <property type="protein sequence ID" value="TCL03322.1"/>
    <property type="molecule type" value="Genomic_DNA"/>
</dbReference>
<dbReference type="InterPro" id="IPR004776">
    <property type="entry name" value="Mem_transp_PIN-like"/>
</dbReference>
<evidence type="ECO:0000256" key="1">
    <source>
        <dbReference type="ARBA" id="ARBA00004141"/>
    </source>
</evidence>
<comment type="subcellular location">
    <subcellularLocation>
        <location evidence="1">Membrane</location>
        <topology evidence="1">Multi-pass membrane protein</topology>
    </subcellularLocation>
</comment>
<accession>A0A4R1N811</accession>
<gene>
    <name evidence="8" type="ORF">EZJ58_1384</name>
</gene>
<dbReference type="GO" id="GO:0016020">
    <property type="term" value="C:membrane"/>
    <property type="evidence" value="ECO:0007669"/>
    <property type="project" value="UniProtKB-SubCell"/>
</dbReference>
<feature type="transmembrane region" description="Helical" evidence="7">
    <location>
        <begin position="126"/>
        <end position="147"/>
    </location>
</feature>
<feature type="transmembrane region" description="Helical" evidence="7">
    <location>
        <begin position="173"/>
        <end position="193"/>
    </location>
</feature>
<keyword evidence="2" id="KW-0813">Transport</keyword>
<feature type="transmembrane region" description="Helical" evidence="7">
    <location>
        <begin position="35"/>
        <end position="54"/>
    </location>
</feature>
<dbReference type="PANTHER" id="PTHR36838:SF1">
    <property type="entry name" value="SLR1864 PROTEIN"/>
    <property type="match status" value="1"/>
</dbReference>
<evidence type="ECO:0000256" key="7">
    <source>
        <dbReference type="SAM" id="Phobius"/>
    </source>
</evidence>
<feature type="transmembrane region" description="Helical" evidence="7">
    <location>
        <begin position="261"/>
        <end position="282"/>
    </location>
</feature>
<feature type="transmembrane region" description="Helical" evidence="7">
    <location>
        <begin position="294"/>
        <end position="313"/>
    </location>
</feature>
<evidence type="ECO:0000313" key="8">
    <source>
        <dbReference type="EMBL" id="TCL03322.1"/>
    </source>
</evidence>
<feature type="transmembrane region" description="Helical" evidence="7">
    <location>
        <begin position="66"/>
        <end position="89"/>
    </location>
</feature>
<keyword evidence="5 7" id="KW-1133">Transmembrane helix</keyword>
<dbReference type="AlphaFoldDB" id="A0A4R1N811"/>
<dbReference type="Pfam" id="PF03547">
    <property type="entry name" value="Mem_trans"/>
    <property type="match status" value="1"/>
</dbReference>
<comment type="caution">
    <text evidence="8">The sequence shown here is derived from an EMBL/GenBank/DDBJ whole genome shotgun (WGS) entry which is preliminary data.</text>
</comment>
<feature type="transmembrane region" description="Helical" evidence="7">
    <location>
        <begin position="205"/>
        <end position="225"/>
    </location>
</feature>
<dbReference type="RefSeq" id="WP_132922201.1">
    <property type="nucleotide sequence ID" value="NZ_CP075169.1"/>
</dbReference>
<keyword evidence="9" id="KW-1185">Reference proteome</keyword>
<sequence length="314" mass="33209">MPILLLSSLFPLVFVMALGWLSGKLSYMKRDDATVLATVVIRFALPLSLFLGALHTDPAKIQNLSFMAVLVIGLMGSYLLTLCIARFVFRHDIKTSAIQSLICAFPDMAYFGAPVLAVLIGPEGFLGVLIGNLITSVLMIPLTIVLIRMGDNNNGSAEQGSLRGMILQNLLKAVRNPIVWIPILGVVMSLAGIKLPELLSSSVEMMGKTAGGISLFALGLLFFGESPTLNVHTFTNISLKNVIQPAIMAAAGLAFGLSHTLMQQVVIIGATPSAIAAGMFAVRSDTYVESASSSILLGTAVGIVTEGVIIFMLS</sequence>
<evidence type="ECO:0000256" key="3">
    <source>
        <dbReference type="ARBA" id="ARBA00022475"/>
    </source>
</evidence>
<keyword evidence="4 7" id="KW-0812">Transmembrane</keyword>